<proteinExistence type="inferred from homology"/>
<dbReference type="RefSeq" id="WP_248823314.1">
    <property type="nucleotide sequence ID" value="NZ_JALKFT010000002.1"/>
</dbReference>
<dbReference type="InterPro" id="IPR013766">
    <property type="entry name" value="Thioredoxin_domain"/>
</dbReference>
<accession>A0ABT0JT13</accession>
<dbReference type="PANTHER" id="PTHR42801">
    <property type="entry name" value="THIOREDOXIN-DEPENDENT PEROXIDE REDUCTASE"/>
    <property type="match status" value="1"/>
</dbReference>
<comment type="function">
    <text evidence="1">Thiol-specific peroxidase that catalyzes the reduction of hydrogen peroxide and organic hydroperoxides to water and alcohols, respectively. Plays a role in cell protection against oxidative stress by detoxifying peroxides and as sensor of hydrogen peroxide-mediated signaling events.</text>
</comment>
<keyword evidence="6" id="KW-0560">Oxidoreductase</keyword>
<dbReference type="Proteomes" id="UP001201873">
    <property type="component" value="Unassembled WGS sequence"/>
</dbReference>
<reference evidence="14 15" key="1">
    <citation type="submission" date="2022-04" db="EMBL/GenBank/DDBJ databases">
        <title>Genome diversity in the genus Frankia.</title>
        <authorList>
            <person name="Carlos-Shanley C."/>
            <person name="Hahn D."/>
        </authorList>
    </citation>
    <scope>NUCLEOTIDE SEQUENCE [LARGE SCALE GENOMIC DNA]</scope>
    <source>
        <strain evidence="14 15">Ag45/Mut15</strain>
    </source>
</reference>
<gene>
    <name evidence="14" type="ORF">MXD59_02730</name>
</gene>
<dbReference type="InterPro" id="IPR024706">
    <property type="entry name" value="Peroxiredoxin_AhpC-typ"/>
</dbReference>
<comment type="caution">
    <text evidence="14">The sequence shown here is derived from an EMBL/GenBank/DDBJ whole genome shotgun (WGS) entry which is preliminary data.</text>
</comment>
<evidence type="ECO:0000256" key="12">
    <source>
        <dbReference type="ARBA" id="ARBA00049091"/>
    </source>
</evidence>
<dbReference type="PIRSF" id="PIRSF000239">
    <property type="entry name" value="AHPC"/>
    <property type="match status" value="1"/>
</dbReference>
<keyword evidence="8" id="KW-0676">Redox-active center</keyword>
<evidence type="ECO:0000256" key="10">
    <source>
        <dbReference type="ARBA" id="ARBA00038489"/>
    </source>
</evidence>
<evidence type="ECO:0000256" key="3">
    <source>
        <dbReference type="ARBA" id="ARBA00013017"/>
    </source>
</evidence>
<dbReference type="PANTHER" id="PTHR42801:SF4">
    <property type="entry name" value="AHPC_TSA FAMILY PROTEIN"/>
    <property type="match status" value="1"/>
</dbReference>
<name>A0ABT0JT13_9ACTN</name>
<comment type="catalytic activity">
    <reaction evidence="12">
        <text>a hydroperoxide + [thioredoxin]-dithiol = an alcohol + [thioredoxin]-disulfide + H2O</text>
        <dbReference type="Rhea" id="RHEA:62620"/>
        <dbReference type="Rhea" id="RHEA-COMP:10698"/>
        <dbReference type="Rhea" id="RHEA-COMP:10700"/>
        <dbReference type="ChEBI" id="CHEBI:15377"/>
        <dbReference type="ChEBI" id="CHEBI:29950"/>
        <dbReference type="ChEBI" id="CHEBI:30879"/>
        <dbReference type="ChEBI" id="CHEBI:35924"/>
        <dbReference type="ChEBI" id="CHEBI:50058"/>
        <dbReference type="EC" id="1.11.1.24"/>
    </reaction>
</comment>
<evidence type="ECO:0000259" key="13">
    <source>
        <dbReference type="PROSITE" id="PS51352"/>
    </source>
</evidence>
<organism evidence="14 15">
    <name type="scientific">Frankia umida</name>
    <dbReference type="NCBI Taxonomy" id="573489"/>
    <lineage>
        <taxon>Bacteria</taxon>
        <taxon>Bacillati</taxon>
        <taxon>Actinomycetota</taxon>
        <taxon>Actinomycetes</taxon>
        <taxon>Frankiales</taxon>
        <taxon>Frankiaceae</taxon>
        <taxon>Frankia</taxon>
    </lineage>
</organism>
<dbReference type="EC" id="1.11.1.24" evidence="3"/>
<dbReference type="SUPFAM" id="SSF52833">
    <property type="entry name" value="Thioredoxin-like"/>
    <property type="match status" value="1"/>
</dbReference>
<evidence type="ECO:0000256" key="2">
    <source>
        <dbReference type="ARBA" id="ARBA00011245"/>
    </source>
</evidence>
<sequence length="160" mass="17211">MATPDVGQPAPEISLPGLVLVDGERHDDQYSLSAQRGHPMVLAFYPGDNTPVCTRQMCSYAAGIEVFRGLGAPVWGISPQDLDSHESFARDQGLGFPLLADTAREAAKKYGIAMVGLGLRRSVFLIDADGVVRWKQVGLVGLTYADVDTIAEQIRQLTPA</sequence>
<dbReference type="CDD" id="cd03017">
    <property type="entry name" value="PRX_BCP"/>
    <property type="match status" value="1"/>
</dbReference>
<evidence type="ECO:0000256" key="11">
    <source>
        <dbReference type="ARBA" id="ARBA00041373"/>
    </source>
</evidence>
<dbReference type="EMBL" id="JALKFT010000002">
    <property type="protein sequence ID" value="MCK9874706.1"/>
    <property type="molecule type" value="Genomic_DNA"/>
</dbReference>
<evidence type="ECO:0000256" key="6">
    <source>
        <dbReference type="ARBA" id="ARBA00023002"/>
    </source>
</evidence>
<evidence type="ECO:0000313" key="14">
    <source>
        <dbReference type="EMBL" id="MCK9874706.1"/>
    </source>
</evidence>
<keyword evidence="7" id="KW-1015">Disulfide bond</keyword>
<dbReference type="InterPro" id="IPR050924">
    <property type="entry name" value="Peroxiredoxin_BCP/PrxQ"/>
</dbReference>
<keyword evidence="15" id="KW-1185">Reference proteome</keyword>
<evidence type="ECO:0000256" key="9">
    <source>
        <dbReference type="ARBA" id="ARBA00032824"/>
    </source>
</evidence>
<keyword evidence="5" id="KW-0049">Antioxidant</keyword>
<dbReference type="PROSITE" id="PS51352">
    <property type="entry name" value="THIOREDOXIN_2"/>
    <property type="match status" value="1"/>
</dbReference>
<dbReference type="InterPro" id="IPR000866">
    <property type="entry name" value="AhpC/TSA"/>
</dbReference>
<protein>
    <recommendedName>
        <fullName evidence="3">thioredoxin-dependent peroxiredoxin</fullName>
        <ecNumber evidence="3">1.11.1.24</ecNumber>
    </recommendedName>
    <alternativeName>
        <fullName evidence="11">Bacterioferritin comigratory protein</fullName>
    </alternativeName>
    <alternativeName>
        <fullName evidence="9">Thioredoxin peroxidase</fullName>
    </alternativeName>
</protein>
<evidence type="ECO:0000256" key="7">
    <source>
        <dbReference type="ARBA" id="ARBA00023157"/>
    </source>
</evidence>
<dbReference type="Gene3D" id="3.40.30.10">
    <property type="entry name" value="Glutaredoxin"/>
    <property type="match status" value="1"/>
</dbReference>
<evidence type="ECO:0000256" key="5">
    <source>
        <dbReference type="ARBA" id="ARBA00022862"/>
    </source>
</evidence>
<keyword evidence="4" id="KW-0575">Peroxidase</keyword>
<evidence type="ECO:0000256" key="8">
    <source>
        <dbReference type="ARBA" id="ARBA00023284"/>
    </source>
</evidence>
<evidence type="ECO:0000313" key="15">
    <source>
        <dbReference type="Proteomes" id="UP001201873"/>
    </source>
</evidence>
<dbReference type="Pfam" id="PF00578">
    <property type="entry name" value="AhpC-TSA"/>
    <property type="match status" value="1"/>
</dbReference>
<evidence type="ECO:0000256" key="4">
    <source>
        <dbReference type="ARBA" id="ARBA00022559"/>
    </source>
</evidence>
<evidence type="ECO:0000256" key="1">
    <source>
        <dbReference type="ARBA" id="ARBA00003330"/>
    </source>
</evidence>
<feature type="domain" description="Thioredoxin" evidence="13">
    <location>
        <begin position="4"/>
        <end position="159"/>
    </location>
</feature>
<comment type="similarity">
    <text evidence="10">Belongs to the peroxiredoxin family. BCP/PrxQ subfamily.</text>
</comment>
<comment type="subunit">
    <text evidence="2">Monomer.</text>
</comment>
<dbReference type="InterPro" id="IPR036249">
    <property type="entry name" value="Thioredoxin-like_sf"/>
</dbReference>